<dbReference type="RefSeq" id="WP_154484805.1">
    <property type="nucleotide sequence ID" value="NZ_JAHLOA010000004.1"/>
</dbReference>
<keyword evidence="4" id="KW-1185">Reference proteome</keyword>
<reference evidence="1" key="2">
    <citation type="submission" date="2022-01" db="EMBL/GenBank/DDBJ databases">
        <title>Collection of gut derived symbiotic bacterial strains cultured from healthy donors.</title>
        <authorList>
            <person name="Lin H."/>
            <person name="Kohout C."/>
            <person name="Waligurski E."/>
            <person name="Pamer E.G."/>
        </authorList>
    </citation>
    <scope>NUCLEOTIDE SEQUENCE</scope>
    <source>
        <strain evidence="1">MSK.14.39</strain>
    </source>
</reference>
<accession>A0A844FJK8</accession>
<evidence type="ECO:0000313" key="1">
    <source>
        <dbReference type="EMBL" id="MCG4564059.1"/>
    </source>
</evidence>
<dbReference type="AlphaFoldDB" id="A0A844FJK8"/>
<dbReference type="InterPro" id="IPR021377">
    <property type="entry name" value="DUF3006"/>
</dbReference>
<organism evidence="2 3">
    <name type="scientific">Anaerosalibacter bizertensis</name>
    <dbReference type="NCBI Taxonomy" id="932217"/>
    <lineage>
        <taxon>Bacteria</taxon>
        <taxon>Bacillati</taxon>
        <taxon>Bacillota</taxon>
        <taxon>Tissierellia</taxon>
        <taxon>Tissierellales</taxon>
        <taxon>Sporanaerobacteraceae</taxon>
        <taxon>Anaerosalibacter</taxon>
    </lineage>
</organism>
<gene>
    <name evidence="2" type="ORF">FYJ27_10475</name>
    <name evidence="1" type="ORF">L0P62_01215</name>
</gene>
<dbReference type="EMBL" id="VULR01000017">
    <property type="protein sequence ID" value="MSS44131.1"/>
    <property type="molecule type" value="Genomic_DNA"/>
</dbReference>
<sequence>MKGIVDRIEGDYVVLEIGEEIKNIEKEKFPEDVREGDIVEFRENKYIILREKTEKRKKTMEELFNKLKE</sequence>
<evidence type="ECO:0000313" key="4">
    <source>
        <dbReference type="Proteomes" id="UP001108123"/>
    </source>
</evidence>
<dbReference type="Pfam" id="PF11213">
    <property type="entry name" value="DUF3006"/>
    <property type="match status" value="1"/>
</dbReference>
<dbReference type="Proteomes" id="UP001108123">
    <property type="component" value="Unassembled WGS sequence"/>
</dbReference>
<proteinExistence type="predicted"/>
<reference evidence="2 3" key="1">
    <citation type="submission" date="2019-08" db="EMBL/GenBank/DDBJ databases">
        <title>In-depth cultivation of the pig gut microbiome towards novel bacterial diversity and tailored functional studies.</title>
        <authorList>
            <person name="Wylensek D."/>
            <person name="Hitch T.C.A."/>
            <person name="Clavel T."/>
        </authorList>
    </citation>
    <scope>NUCLEOTIDE SEQUENCE [LARGE SCALE GENOMIC DNA]</scope>
    <source>
        <strain evidence="2 3">Med78-601-WT-4W-RMD-3</strain>
    </source>
</reference>
<name>A0A844FJK8_9FIRM</name>
<dbReference type="Proteomes" id="UP000462760">
    <property type="component" value="Unassembled WGS sequence"/>
</dbReference>
<comment type="caution">
    <text evidence="2">The sequence shown here is derived from an EMBL/GenBank/DDBJ whole genome shotgun (WGS) entry which is preliminary data.</text>
</comment>
<protein>
    <submittedName>
        <fullName evidence="2">DUF3006 domain-containing protein</fullName>
    </submittedName>
</protein>
<dbReference type="EMBL" id="JAKNID010000002">
    <property type="protein sequence ID" value="MCG4564059.1"/>
    <property type="molecule type" value="Genomic_DNA"/>
</dbReference>
<evidence type="ECO:0000313" key="3">
    <source>
        <dbReference type="Proteomes" id="UP000462760"/>
    </source>
</evidence>
<evidence type="ECO:0000313" key="2">
    <source>
        <dbReference type="EMBL" id="MSS44131.1"/>
    </source>
</evidence>